<dbReference type="AlphaFoldDB" id="A0A2P2QSE5"/>
<organism evidence="1">
    <name type="scientific">Rhizophora mucronata</name>
    <name type="common">Asiatic mangrove</name>
    <dbReference type="NCBI Taxonomy" id="61149"/>
    <lineage>
        <taxon>Eukaryota</taxon>
        <taxon>Viridiplantae</taxon>
        <taxon>Streptophyta</taxon>
        <taxon>Embryophyta</taxon>
        <taxon>Tracheophyta</taxon>
        <taxon>Spermatophyta</taxon>
        <taxon>Magnoliopsida</taxon>
        <taxon>eudicotyledons</taxon>
        <taxon>Gunneridae</taxon>
        <taxon>Pentapetalae</taxon>
        <taxon>rosids</taxon>
        <taxon>fabids</taxon>
        <taxon>Malpighiales</taxon>
        <taxon>Rhizophoraceae</taxon>
        <taxon>Rhizophora</taxon>
    </lineage>
</organism>
<reference evidence="1" key="1">
    <citation type="submission" date="2018-02" db="EMBL/GenBank/DDBJ databases">
        <title>Rhizophora mucronata_Transcriptome.</title>
        <authorList>
            <person name="Meera S.P."/>
            <person name="Sreeshan A."/>
            <person name="Augustine A."/>
        </authorList>
    </citation>
    <scope>NUCLEOTIDE SEQUENCE</scope>
    <source>
        <tissue evidence="1">Leaf</tissue>
    </source>
</reference>
<accession>A0A2P2QSE5</accession>
<sequence length="48" mass="5460">MHDKMANKKRTLLGSRTHDGRGRLKLFLHKLHLPSVATLILSVVTVIR</sequence>
<protein>
    <submittedName>
        <fullName evidence="1">Uncharacterized protein</fullName>
    </submittedName>
</protein>
<name>A0A2P2QSE5_RHIMU</name>
<proteinExistence type="predicted"/>
<dbReference type="EMBL" id="GGEC01089429">
    <property type="protein sequence ID" value="MBX69913.1"/>
    <property type="molecule type" value="Transcribed_RNA"/>
</dbReference>
<evidence type="ECO:0000313" key="1">
    <source>
        <dbReference type="EMBL" id="MBX69913.1"/>
    </source>
</evidence>